<evidence type="ECO:0000256" key="1">
    <source>
        <dbReference type="ARBA" id="ARBA00023125"/>
    </source>
</evidence>
<keyword evidence="5" id="KW-1185">Reference proteome</keyword>
<feature type="DNA-binding region" description="H-T-H motif" evidence="2">
    <location>
        <begin position="29"/>
        <end position="48"/>
    </location>
</feature>
<dbReference type="AlphaFoldDB" id="A0A7W7S743"/>
<dbReference type="SUPFAM" id="SSF46689">
    <property type="entry name" value="Homeodomain-like"/>
    <property type="match status" value="1"/>
</dbReference>
<gene>
    <name evidence="4" type="ORF">F4556_000689</name>
</gene>
<dbReference type="GO" id="GO:0003700">
    <property type="term" value="F:DNA-binding transcription factor activity"/>
    <property type="evidence" value="ECO:0007669"/>
    <property type="project" value="TreeGrafter"/>
</dbReference>
<dbReference type="GO" id="GO:0000976">
    <property type="term" value="F:transcription cis-regulatory region binding"/>
    <property type="evidence" value="ECO:0007669"/>
    <property type="project" value="TreeGrafter"/>
</dbReference>
<dbReference type="Pfam" id="PF00440">
    <property type="entry name" value="TetR_N"/>
    <property type="match status" value="1"/>
</dbReference>
<sequence length="186" mass="20531">MGATIRTPRGKWIEEGLRALAAGGPEAVRIEPLAQALGVSKGGFYGYFGNRDALLTEMLDTWEREVTEAVIAQVESGGGDARARLERLFAIAASGGGPTTSVAADLAIRDWARRDEAVAERLRRVDNRRMAYLRSLYGSFCPDPEDVEVRCMISFSLRVGYHFIAADHGSLSRAEVMELTRKWLLR</sequence>
<keyword evidence="1 2" id="KW-0238">DNA-binding</keyword>
<evidence type="ECO:0000256" key="2">
    <source>
        <dbReference type="PROSITE-ProRule" id="PRU00335"/>
    </source>
</evidence>
<dbReference type="Proteomes" id="UP000573327">
    <property type="component" value="Unassembled WGS sequence"/>
</dbReference>
<dbReference type="EMBL" id="JACHJR010000001">
    <property type="protein sequence ID" value="MBB4945154.1"/>
    <property type="molecule type" value="Genomic_DNA"/>
</dbReference>
<reference evidence="4 5" key="1">
    <citation type="submission" date="2020-08" db="EMBL/GenBank/DDBJ databases">
        <title>Sequencing the genomes of 1000 actinobacteria strains.</title>
        <authorList>
            <person name="Klenk H.-P."/>
        </authorList>
    </citation>
    <scope>NUCLEOTIDE SEQUENCE [LARGE SCALE GENOMIC DNA]</scope>
    <source>
        <strain evidence="4 5">DSM 44786</strain>
    </source>
</reference>
<evidence type="ECO:0000259" key="3">
    <source>
        <dbReference type="PROSITE" id="PS50977"/>
    </source>
</evidence>
<evidence type="ECO:0000313" key="5">
    <source>
        <dbReference type="Proteomes" id="UP000573327"/>
    </source>
</evidence>
<name>A0A7W7S743_9ACTN</name>
<dbReference type="PANTHER" id="PTHR30055:SF239">
    <property type="entry name" value="TRANSCRIPTIONAL REGULATORY PROTEIN"/>
    <property type="match status" value="1"/>
</dbReference>
<dbReference type="PROSITE" id="PS50977">
    <property type="entry name" value="HTH_TETR_2"/>
    <property type="match status" value="1"/>
</dbReference>
<dbReference type="InterPro" id="IPR009057">
    <property type="entry name" value="Homeodomain-like_sf"/>
</dbReference>
<organism evidence="4 5">
    <name type="scientific">Kitasatospora gansuensis</name>
    <dbReference type="NCBI Taxonomy" id="258050"/>
    <lineage>
        <taxon>Bacteria</taxon>
        <taxon>Bacillati</taxon>
        <taxon>Actinomycetota</taxon>
        <taxon>Actinomycetes</taxon>
        <taxon>Kitasatosporales</taxon>
        <taxon>Streptomycetaceae</taxon>
        <taxon>Kitasatospora</taxon>
    </lineage>
</organism>
<accession>A0A7W7S743</accession>
<feature type="domain" description="HTH tetR-type" evidence="3">
    <location>
        <begin position="6"/>
        <end position="66"/>
    </location>
</feature>
<dbReference type="PANTHER" id="PTHR30055">
    <property type="entry name" value="HTH-TYPE TRANSCRIPTIONAL REGULATOR RUTR"/>
    <property type="match status" value="1"/>
</dbReference>
<protein>
    <submittedName>
        <fullName evidence="4">AcrR family transcriptional regulator</fullName>
    </submittedName>
</protein>
<evidence type="ECO:0000313" key="4">
    <source>
        <dbReference type="EMBL" id="MBB4945154.1"/>
    </source>
</evidence>
<comment type="caution">
    <text evidence="4">The sequence shown here is derived from an EMBL/GenBank/DDBJ whole genome shotgun (WGS) entry which is preliminary data.</text>
</comment>
<dbReference type="RefSeq" id="WP_184911485.1">
    <property type="nucleotide sequence ID" value="NZ_JACHJR010000001.1"/>
</dbReference>
<dbReference type="InterPro" id="IPR001647">
    <property type="entry name" value="HTH_TetR"/>
</dbReference>
<dbReference type="InterPro" id="IPR050109">
    <property type="entry name" value="HTH-type_TetR-like_transc_reg"/>
</dbReference>
<proteinExistence type="predicted"/>
<dbReference type="Gene3D" id="1.10.357.10">
    <property type="entry name" value="Tetracycline Repressor, domain 2"/>
    <property type="match status" value="1"/>
</dbReference>